<protein>
    <submittedName>
        <fullName evidence="4">M1 family metallopeptidase</fullName>
    </submittedName>
</protein>
<evidence type="ECO:0000313" key="4">
    <source>
        <dbReference type="EMBL" id="KAB3530216.1"/>
    </source>
</evidence>
<dbReference type="InterPro" id="IPR027268">
    <property type="entry name" value="Peptidase_M4/M1_CTD_sf"/>
</dbReference>
<keyword evidence="2" id="KW-0479">Metal-binding</keyword>
<accession>A0A6I0F527</accession>
<organism evidence="4 5">
    <name type="scientific">Alkaliphilus pronyensis</name>
    <dbReference type="NCBI Taxonomy" id="1482732"/>
    <lineage>
        <taxon>Bacteria</taxon>
        <taxon>Bacillati</taxon>
        <taxon>Bacillota</taxon>
        <taxon>Clostridia</taxon>
        <taxon>Peptostreptococcales</taxon>
        <taxon>Natronincolaceae</taxon>
        <taxon>Alkaliphilus</taxon>
    </lineage>
</organism>
<evidence type="ECO:0000256" key="1">
    <source>
        <dbReference type="PIRSR" id="PIRSR634015-1"/>
    </source>
</evidence>
<dbReference type="GO" id="GO:0008237">
    <property type="term" value="F:metallopeptidase activity"/>
    <property type="evidence" value="ECO:0007669"/>
    <property type="project" value="InterPro"/>
</dbReference>
<evidence type="ECO:0000256" key="2">
    <source>
        <dbReference type="PIRSR" id="PIRSR634015-3"/>
    </source>
</evidence>
<comment type="caution">
    <text evidence="4">The sequence shown here is derived from an EMBL/GenBank/DDBJ whole genome shotgun (WGS) entry which is preliminary data.</text>
</comment>
<feature type="active site" description="Proton donor" evidence="1">
    <location>
        <position position="377"/>
    </location>
</feature>
<dbReference type="InterPro" id="IPR014782">
    <property type="entry name" value="Peptidase_M1_dom"/>
</dbReference>
<gene>
    <name evidence="4" type="ORF">F8154_14115</name>
</gene>
<dbReference type="AlphaFoldDB" id="A0A6I0F527"/>
<dbReference type="PANTHER" id="PTHR45726:SF3">
    <property type="entry name" value="LEUKOTRIENE A-4 HYDROLASE"/>
    <property type="match status" value="1"/>
</dbReference>
<sequence length="442" mass="51241">MTISAKQQLTFTNSLDDNLDSIYLHIYPNTFRNRGTAPFEERELTSVYPNGFSPGWMEIHNVKVKGDVCHYKIIGTNKTILRITLNKPLNIGDTADISIEFTVKLPNANTRLGYGEETVNISNWYPILSVYDTTGWNLDPYYSIGDPFYSEMAIYKVSLAIPKDFSIAATGNIIKMDVDKDNATYWIEADIVRDFAMVLSKGFDIKEGVINDITVNSFTLGDEKKEEALQYGIDSIEIFNKLFGHYPYKQISIVACDFFLGGMEYPNLVMISKNLYEIEEDFPLEYVIAHEIAHQWWYGIVGNNEIIEPWLDEALTEYSTLMYFEEKYGDHIKEQIFEKMIKAQYENFTSIEPDKGEGILRSLREFESNLEYSSIVYSKGAMFLEELRNNMGDEAFLEGIRQYFNQYKYKNATTLDFYELMEANSEKELKPLFEEWLNIKVE</sequence>
<evidence type="ECO:0000259" key="3">
    <source>
        <dbReference type="Pfam" id="PF01433"/>
    </source>
</evidence>
<keyword evidence="5" id="KW-1185">Reference proteome</keyword>
<dbReference type="CDD" id="cd09604">
    <property type="entry name" value="M1_APN_like"/>
    <property type="match status" value="1"/>
</dbReference>
<feature type="domain" description="Peptidase M1 membrane alanine aminopeptidase" evidence="3">
    <location>
        <begin position="230"/>
        <end position="436"/>
    </location>
</feature>
<dbReference type="Gene3D" id="1.10.390.10">
    <property type="entry name" value="Neutral Protease Domain 2"/>
    <property type="match status" value="1"/>
</dbReference>
<name>A0A6I0F527_9FIRM</name>
<dbReference type="PANTHER" id="PTHR45726">
    <property type="entry name" value="LEUKOTRIENE A-4 HYDROLASE"/>
    <property type="match status" value="1"/>
</dbReference>
<reference evidence="4 5" key="1">
    <citation type="submission" date="2019-10" db="EMBL/GenBank/DDBJ databases">
        <title>Alkaliphilus serpentinus sp. nov. and Alkaliphilus pronyensis sp. nov., two novel anaerobic alkaliphilic species isolated from the serpentinized-hosted hydrothermal field of the Prony Bay (New Caledonia).</title>
        <authorList>
            <person name="Postec A."/>
        </authorList>
    </citation>
    <scope>NUCLEOTIDE SEQUENCE [LARGE SCALE GENOMIC DNA]</scope>
    <source>
        <strain evidence="4 5">LacV</strain>
    </source>
</reference>
<keyword evidence="2" id="KW-0862">Zinc</keyword>
<dbReference type="Pfam" id="PF01433">
    <property type="entry name" value="Peptidase_M1"/>
    <property type="match status" value="1"/>
</dbReference>
<feature type="binding site" evidence="2">
    <location>
        <position position="294"/>
    </location>
    <ligand>
        <name>Zn(2+)</name>
        <dbReference type="ChEBI" id="CHEBI:29105"/>
        <note>catalytic</note>
    </ligand>
</feature>
<dbReference type="GO" id="GO:0008270">
    <property type="term" value="F:zinc ion binding"/>
    <property type="evidence" value="ECO:0007669"/>
    <property type="project" value="InterPro"/>
</dbReference>
<dbReference type="InterPro" id="IPR034015">
    <property type="entry name" value="M1_LTA4H"/>
</dbReference>
<dbReference type="SUPFAM" id="SSF55486">
    <property type="entry name" value="Metalloproteases ('zincins'), catalytic domain"/>
    <property type="match status" value="1"/>
</dbReference>
<evidence type="ECO:0000313" key="5">
    <source>
        <dbReference type="Proteomes" id="UP000432715"/>
    </source>
</evidence>
<feature type="active site" description="Proton acceptor" evidence="1">
    <location>
        <position position="291"/>
    </location>
</feature>
<dbReference type="Proteomes" id="UP000432715">
    <property type="component" value="Unassembled WGS sequence"/>
</dbReference>
<proteinExistence type="predicted"/>
<feature type="binding site" evidence="2">
    <location>
        <position position="290"/>
    </location>
    <ligand>
        <name>Zn(2+)</name>
        <dbReference type="ChEBI" id="CHEBI:29105"/>
        <note>catalytic</note>
    </ligand>
</feature>
<feature type="binding site" evidence="2">
    <location>
        <position position="313"/>
    </location>
    <ligand>
        <name>Zn(2+)</name>
        <dbReference type="ChEBI" id="CHEBI:29105"/>
        <note>catalytic</note>
    </ligand>
</feature>
<dbReference type="EMBL" id="WBZC01000071">
    <property type="protein sequence ID" value="KAB3530216.1"/>
    <property type="molecule type" value="Genomic_DNA"/>
</dbReference>
<dbReference type="OrthoDB" id="9814383at2"/>
<comment type="cofactor">
    <cofactor evidence="2">
        <name>Zn(2+)</name>
        <dbReference type="ChEBI" id="CHEBI:29105"/>
    </cofactor>
    <text evidence="2">Binds 1 zinc ion per subunit.</text>
</comment>